<name>A0AAE0SAQ3_9BIVA</name>
<dbReference type="AlphaFoldDB" id="A0AAE0SAQ3"/>
<protein>
    <submittedName>
        <fullName evidence="1">Uncharacterized protein</fullName>
    </submittedName>
</protein>
<reference evidence="1" key="1">
    <citation type="journal article" date="2021" name="Genome Biol. Evol.">
        <title>A High-Quality Reference Genome for a Parasitic Bivalve with Doubly Uniparental Inheritance (Bivalvia: Unionida).</title>
        <authorList>
            <person name="Smith C.H."/>
        </authorList>
    </citation>
    <scope>NUCLEOTIDE SEQUENCE</scope>
    <source>
        <strain evidence="1">CHS0354</strain>
    </source>
</reference>
<reference evidence="1" key="2">
    <citation type="journal article" date="2021" name="Genome Biol. Evol.">
        <title>Developing a high-quality reference genome for a parasitic bivalve with doubly uniparental inheritance (Bivalvia: Unionida).</title>
        <authorList>
            <person name="Smith C.H."/>
        </authorList>
    </citation>
    <scope>NUCLEOTIDE SEQUENCE</scope>
    <source>
        <strain evidence="1">CHS0354</strain>
        <tissue evidence="1">Mantle</tissue>
    </source>
</reference>
<gene>
    <name evidence="1" type="ORF">CHS0354_014419</name>
</gene>
<sequence>MDSRSTMTEDERPLTRHMETDRGTITINSTVCKETEIYMYICQQTSHQGSLAKEQIRVLWDEWNPVSSFIYFIYKGKNNGSS</sequence>
<dbReference type="EMBL" id="JAEAOA010000895">
    <property type="protein sequence ID" value="KAK3587905.1"/>
    <property type="molecule type" value="Genomic_DNA"/>
</dbReference>
<keyword evidence="2" id="KW-1185">Reference proteome</keyword>
<evidence type="ECO:0000313" key="2">
    <source>
        <dbReference type="Proteomes" id="UP001195483"/>
    </source>
</evidence>
<dbReference type="Proteomes" id="UP001195483">
    <property type="component" value="Unassembled WGS sequence"/>
</dbReference>
<reference evidence="1" key="3">
    <citation type="submission" date="2023-05" db="EMBL/GenBank/DDBJ databases">
        <authorList>
            <person name="Smith C.H."/>
        </authorList>
    </citation>
    <scope>NUCLEOTIDE SEQUENCE</scope>
    <source>
        <strain evidence="1">CHS0354</strain>
        <tissue evidence="1">Mantle</tissue>
    </source>
</reference>
<accession>A0AAE0SAQ3</accession>
<organism evidence="1 2">
    <name type="scientific">Potamilus streckersoni</name>
    <dbReference type="NCBI Taxonomy" id="2493646"/>
    <lineage>
        <taxon>Eukaryota</taxon>
        <taxon>Metazoa</taxon>
        <taxon>Spiralia</taxon>
        <taxon>Lophotrochozoa</taxon>
        <taxon>Mollusca</taxon>
        <taxon>Bivalvia</taxon>
        <taxon>Autobranchia</taxon>
        <taxon>Heteroconchia</taxon>
        <taxon>Palaeoheterodonta</taxon>
        <taxon>Unionida</taxon>
        <taxon>Unionoidea</taxon>
        <taxon>Unionidae</taxon>
        <taxon>Ambleminae</taxon>
        <taxon>Lampsilini</taxon>
        <taxon>Potamilus</taxon>
    </lineage>
</organism>
<evidence type="ECO:0000313" key="1">
    <source>
        <dbReference type="EMBL" id="KAK3587905.1"/>
    </source>
</evidence>
<comment type="caution">
    <text evidence="1">The sequence shown here is derived from an EMBL/GenBank/DDBJ whole genome shotgun (WGS) entry which is preliminary data.</text>
</comment>
<proteinExistence type="predicted"/>